<proteinExistence type="predicted"/>
<gene>
    <name evidence="1" type="ORF">LAZ67_15000183</name>
</gene>
<name>A0ABY6L870_9ARAC</name>
<dbReference type="Proteomes" id="UP001235939">
    <property type="component" value="Chromosome 15"/>
</dbReference>
<sequence length="115" mass="14054">MFLHLMKKETKAQILQENCHPLKATLTIWTQLPLWIGFSYALRNDVWNKKLRIWFIFNFPFLCGERPDNAVEDQLMAKYKGKNSLLRHNFSPSWPEKRWKEHHNRCWSLQKIYHK</sequence>
<keyword evidence="2" id="KW-1185">Reference proteome</keyword>
<protein>
    <submittedName>
        <fullName evidence="1">CYP315A1</fullName>
    </submittedName>
</protein>
<organism evidence="1 2">
    <name type="scientific">Cordylochernes scorpioides</name>
    <dbReference type="NCBI Taxonomy" id="51811"/>
    <lineage>
        <taxon>Eukaryota</taxon>
        <taxon>Metazoa</taxon>
        <taxon>Ecdysozoa</taxon>
        <taxon>Arthropoda</taxon>
        <taxon>Chelicerata</taxon>
        <taxon>Arachnida</taxon>
        <taxon>Pseudoscorpiones</taxon>
        <taxon>Cheliferoidea</taxon>
        <taxon>Chernetidae</taxon>
        <taxon>Cordylochernes</taxon>
    </lineage>
</organism>
<reference evidence="1 2" key="1">
    <citation type="submission" date="2022-01" db="EMBL/GenBank/DDBJ databases">
        <title>A chromosomal length assembly of Cordylochernes scorpioides.</title>
        <authorList>
            <person name="Zeh D."/>
            <person name="Zeh J."/>
        </authorList>
    </citation>
    <scope>NUCLEOTIDE SEQUENCE [LARGE SCALE GENOMIC DNA]</scope>
    <source>
        <strain evidence="1">IN4F17</strain>
        <tissue evidence="1">Whole Body</tissue>
    </source>
</reference>
<evidence type="ECO:0000313" key="2">
    <source>
        <dbReference type="Proteomes" id="UP001235939"/>
    </source>
</evidence>
<evidence type="ECO:0000313" key="1">
    <source>
        <dbReference type="EMBL" id="UYV77228.1"/>
    </source>
</evidence>
<accession>A0ABY6L870</accession>
<dbReference type="EMBL" id="CP092877">
    <property type="protein sequence ID" value="UYV77228.1"/>
    <property type="molecule type" value="Genomic_DNA"/>
</dbReference>